<evidence type="ECO:0000256" key="4">
    <source>
        <dbReference type="ARBA" id="ARBA00022679"/>
    </source>
</evidence>
<dbReference type="PANTHER" id="PTHR12049">
    <property type="entry name" value="PROTEIN ARGININE METHYLTRANSFERASE NDUFAF7, MITOCHONDRIAL"/>
    <property type="match status" value="1"/>
</dbReference>
<dbReference type="EMBL" id="LSSK01000098">
    <property type="protein sequence ID" value="OMH85265.1"/>
    <property type="molecule type" value="Genomic_DNA"/>
</dbReference>
<dbReference type="GO" id="GO:0005739">
    <property type="term" value="C:mitochondrion"/>
    <property type="evidence" value="ECO:0007669"/>
    <property type="project" value="UniProtKB-SubCell"/>
</dbReference>
<keyword evidence="5 7" id="KW-0496">Mitochondrion</keyword>
<name>A0A1R1PW93_ZANCU</name>
<dbReference type="GO" id="GO:0035243">
    <property type="term" value="F:protein-arginine omega-N symmetric methyltransferase activity"/>
    <property type="evidence" value="ECO:0007669"/>
    <property type="project" value="UniProtKB-EC"/>
</dbReference>
<dbReference type="OrthoDB" id="17415at2759"/>
<protein>
    <recommendedName>
        <fullName evidence="7">Protein arginine methyltransferase NDUFAF7</fullName>
        <ecNumber evidence="7">2.1.1.320</ecNumber>
    </recommendedName>
</protein>
<keyword evidence="4 7" id="KW-0808">Transferase</keyword>
<dbReference type="SUPFAM" id="SSF53335">
    <property type="entry name" value="S-adenosyl-L-methionine-dependent methyltransferases"/>
    <property type="match status" value="1"/>
</dbReference>
<evidence type="ECO:0000256" key="5">
    <source>
        <dbReference type="ARBA" id="ARBA00023128"/>
    </source>
</evidence>
<dbReference type="Proteomes" id="UP000188320">
    <property type="component" value="Unassembled WGS sequence"/>
</dbReference>
<gene>
    <name evidence="8" type="ORF">AX774_g1190</name>
</gene>
<sequence length="128" mass="14651">MCKLLSTHFPKHRLILSDFYKLPDTIEGINGPVVQTRYRGNMVPCSTFRVQPGWFDIFFPTNFELLKKIYTHTRKTAASAGGSYDSEEPVVLTQGEFVTKYADLSKTKTRSGENPMSMLYENNKFILT</sequence>
<organism evidence="8 9">
    <name type="scientific">Zancudomyces culisetae</name>
    <name type="common">Gut fungus</name>
    <name type="synonym">Smittium culisetae</name>
    <dbReference type="NCBI Taxonomy" id="1213189"/>
    <lineage>
        <taxon>Eukaryota</taxon>
        <taxon>Fungi</taxon>
        <taxon>Fungi incertae sedis</taxon>
        <taxon>Zoopagomycota</taxon>
        <taxon>Kickxellomycotina</taxon>
        <taxon>Harpellomycetes</taxon>
        <taxon>Harpellales</taxon>
        <taxon>Legeriomycetaceae</taxon>
        <taxon>Zancudomyces</taxon>
    </lineage>
</organism>
<evidence type="ECO:0000256" key="3">
    <source>
        <dbReference type="ARBA" id="ARBA00022603"/>
    </source>
</evidence>
<dbReference type="AlphaFoldDB" id="A0A1R1PW93"/>
<keyword evidence="3 7" id="KW-0489">Methyltransferase</keyword>
<reference evidence="9" key="1">
    <citation type="submission" date="2017-01" db="EMBL/GenBank/DDBJ databases">
        <authorList>
            <person name="Wang Y."/>
            <person name="White M."/>
            <person name="Kvist S."/>
            <person name="Moncalvo J.-M."/>
        </authorList>
    </citation>
    <scope>NUCLEOTIDE SEQUENCE [LARGE SCALE GENOMIC DNA]</scope>
    <source>
        <strain evidence="9">COL-18-3</strain>
    </source>
</reference>
<evidence type="ECO:0000256" key="1">
    <source>
        <dbReference type="ARBA" id="ARBA00004173"/>
    </source>
</evidence>
<dbReference type="PANTHER" id="PTHR12049:SF5">
    <property type="entry name" value="PROTEIN ARGININE METHYLTRANSFERASE NDUFAF7 HOMOLOG, MITOCHONDRIAL"/>
    <property type="match status" value="1"/>
</dbReference>
<accession>A0A1R1PW93</accession>
<proteinExistence type="inferred from homology"/>
<comment type="catalytic activity">
    <reaction evidence="6 7">
        <text>L-arginyl-[protein] + 2 S-adenosyl-L-methionine = N(omega),N(omega)'-dimethyl-L-arginyl-[protein] + 2 S-adenosyl-L-homocysteine + 2 H(+)</text>
        <dbReference type="Rhea" id="RHEA:48108"/>
        <dbReference type="Rhea" id="RHEA-COMP:10532"/>
        <dbReference type="Rhea" id="RHEA-COMP:11992"/>
        <dbReference type="ChEBI" id="CHEBI:15378"/>
        <dbReference type="ChEBI" id="CHEBI:29965"/>
        <dbReference type="ChEBI" id="CHEBI:57856"/>
        <dbReference type="ChEBI" id="CHEBI:59789"/>
        <dbReference type="ChEBI" id="CHEBI:88221"/>
        <dbReference type="EC" id="2.1.1.320"/>
    </reaction>
</comment>
<dbReference type="EC" id="2.1.1.320" evidence="7"/>
<evidence type="ECO:0000313" key="8">
    <source>
        <dbReference type="EMBL" id="OMH85265.1"/>
    </source>
</evidence>
<keyword evidence="9" id="KW-1185">Reference proteome</keyword>
<evidence type="ECO:0000256" key="6">
    <source>
        <dbReference type="ARBA" id="ARBA00048612"/>
    </source>
</evidence>
<dbReference type="GO" id="GO:0032259">
    <property type="term" value="P:methylation"/>
    <property type="evidence" value="ECO:0007669"/>
    <property type="project" value="UniProtKB-KW"/>
</dbReference>
<comment type="caution">
    <text evidence="8">The sequence shown here is derived from an EMBL/GenBank/DDBJ whole genome shotgun (WGS) entry which is preliminary data.</text>
</comment>
<dbReference type="Pfam" id="PF02636">
    <property type="entry name" value="Methyltransf_28"/>
    <property type="match status" value="1"/>
</dbReference>
<dbReference type="InterPro" id="IPR003788">
    <property type="entry name" value="NDUFAF7"/>
</dbReference>
<comment type="similarity">
    <text evidence="2 7">Belongs to the NDUFAF7 family.</text>
</comment>
<evidence type="ECO:0000313" key="9">
    <source>
        <dbReference type="Proteomes" id="UP000188320"/>
    </source>
</evidence>
<evidence type="ECO:0000256" key="2">
    <source>
        <dbReference type="ARBA" id="ARBA00005891"/>
    </source>
</evidence>
<comment type="function">
    <text evidence="7">Arginine methyltransferase involved in the assembly or stability of mitochondrial NADH:ubiquinone oxidoreductase complex (complex I).</text>
</comment>
<evidence type="ECO:0000256" key="7">
    <source>
        <dbReference type="RuleBase" id="RU364114"/>
    </source>
</evidence>
<dbReference type="InterPro" id="IPR029063">
    <property type="entry name" value="SAM-dependent_MTases_sf"/>
</dbReference>
<comment type="subcellular location">
    <subcellularLocation>
        <location evidence="1 7">Mitochondrion</location>
    </subcellularLocation>
</comment>